<keyword evidence="7" id="KW-1185">Reference proteome</keyword>
<evidence type="ECO:0000256" key="4">
    <source>
        <dbReference type="ARBA" id="ARBA00023163"/>
    </source>
</evidence>
<keyword evidence="4" id="KW-0804">Transcription</keyword>
<comment type="caution">
    <text evidence="6">The sequence shown here is derived from an EMBL/GenBank/DDBJ whole genome shotgun (WGS) entry which is preliminary data.</text>
</comment>
<evidence type="ECO:0000256" key="2">
    <source>
        <dbReference type="ARBA" id="ARBA00023015"/>
    </source>
</evidence>
<dbReference type="SUPFAM" id="SSF50916">
    <property type="entry name" value="Rap30/74 interaction domains"/>
    <property type="match status" value="1"/>
</dbReference>
<protein>
    <submittedName>
        <fullName evidence="6">General transcription factor IIF subunit 2</fullName>
    </submittedName>
</protein>
<proteinExistence type="predicted"/>
<dbReference type="GO" id="GO:0005634">
    <property type="term" value="C:nucleus"/>
    <property type="evidence" value="ECO:0007669"/>
    <property type="project" value="UniProtKB-SubCell"/>
</dbReference>
<dbReference type="Proteomes" id="UP000314294">
    <property type="component" value="Unassembled WGS sequence"/>
</dbReference>
<keyword evidence="5" id="KW-0539">Nucleus</keyword>
<evidence type="ECO:0000256" key="5">
    <source>
        <dbReference type="ARBA" id="ARBA00023242"/>
    </source>
</evidence>
<accession>A0A4Z2INJ2</accession>
<evidence type="ECO:0000256" key="3">
    <source>
        <dbReference type="ARBA" id="ARBA00023125"/>
    </source>
</evidence>
<dbReference type="GO" id="GO:0003677">
    <property type="term" value="F:DNA binding"/>
    <property type="evidence" value="ECO:0007669"/>
    <property type="project" value="UniProtKB-KW"/>
</dbReference>
<evidence type="ECO:0000313" key="6">
    <source>
        <dbReference type="EMBL" id="TNN79337.1"/>
    </source>
</evidence>
<evidence type="ECO:0000313" key="7">
    <source>
        <dbReference type="Proteomes" id="UP000314294"/>
    </source>
</evidence>
<dbReference type="AlphaFoldDB" id="A0A4Z2INJ2"/>
<comment type="subcellular location">
    <subcellularLocation>
        <location evidence="1">Nucleus</location>
    </subcellularLocation>
</comment>
<reference evidence="6 7" key="1">
    <citation type="submission" date="2019-03" db="EMBL/GenBank/DDBJ databases">
        <title>First draft genome of Liparis tanakae, snailfish: a comprehensive survey of snailfish specific genes.</title>
        <authorList>
            <person name="Kim W."/>
            <person name="Song I."/>
            <person name="Jeong J.-H."/>
            <person name="Kim D."/>
            <person name="Kim S."/>
            <person name="Ryu S."/>
            <person name="Song J.Y."/>
            <person name="Lee S.K."/>
        </authorList>
    </citation>
    <scope>NUCLEOTIDE SEQUENCE [LARGE SCALE GENOMIC DNA]</scope>
    <source>
        <tissue evidence="6">Muscle</tissue>
    </source>
</reference>
<organism evidence="6 7">
    <name type="scientific">Liparis tanakae</name>
    <name type="common">Tanaka's snailfish</name>
    <dbReference type="NCBI Taxonomy" id="230148"/>
    <lineage>
        <taxon>Eukaryota</taxon>
        <taxon>Metazoa</taxon>
        <taxon>Chordata</taxon>
        <taxon>Craniata</taxon>
        <taxon>Vertebrata</taxon>
        <taxon>Euteleostomi</taxon>
        <taxon>Actinopterygii</taxon>
        <taxon>Neopterygii</taxon>
        <taxon>Teleostei</taxon>
        <taxon>Neoteleostei</taxon>
        <taxon>Acanthomorphata</taxon>
        <taxon>Eupercaria</taxon>
        <taxon>Perciformes</taxon>
        <taxon>Cottioidei</taxon>
        <taxon>Cottales</taxon>
        <taxon>Liparidae</taxon>
        <taxon>Liparis</taxon>
    </lineage>
</organism>
<gene>
    <name evidence="6" type="primary">GTF2F2</name>
    <name evidence="6" type="ORF">EYF80_010361</name>
</gene>
<dbReference type="OrthoDB" id="26094at2759"/>
<dbReference type="GO" id="GO:0006367">
    <property type="term" value="P:transcription initiation at RNA polymerase II promoter"/>
    <property type="evidence" value="ECO:0007669"/>
    <property type="project" value="InterPro"/>
</dbReference>
<keyword evidence="3" id="KW-0238">DNA-binding</keyword>
<sequence length="226" mass="24773">MATAHGTIVHFMNLNVLINYADAFIQVCFTLNEDLINRGEVGDKDASQQVPREHPFTMHTAGGQTLAIFSQSDTVSPLGAVSSVETAMSRCTGHTQRPLHCSKCRASAATTEPLLLSRLVTSLKPDFSASITVSSFRQSSVHKNVLSSFRTSREPGSDLMKCRNWITLDDTTNSSGKPSRRLLEICTSRPLTLSMKLPSLQYTLRPCDLSWLSVISKKAGSRWAAL</sequence>
<dbReference type="EMBL" id="SRLO01000065">
    <property type="protein sequence ID" value="TNN79337.1"/>
    <property type="molecule type" value="Genomic_DNA"/>
</dbReference>
<name>A0A4Z2INJ2_9TELE</name>
<keyword evidence="2" id="KW-0805">Transcription regulation</keyword>
<evidence type="ECO:0000256" key="1">
    <source>
        <dbReference type="ARBA" id="ARBA00004123"/>
    </source>
</evidence>
<dbReference type="InterPro" id="IPR011039">
    <property type="entry name" value="TFIIF_interaction"/>
</dbReference>